<feature type="domain" description="G" evidence="6">
    <location>
        <begin position="26"/>
        <end position="146"/>
    </location>
</feature>
<organism evidence="7 8">
    <name type="scientific">Proteiniclasticum sediminis</name>
    <dbReference type="NCBI Taxonomy" id="2804028"/>
    <lineage>
        <taxon>Bacteria</taxon>
        <taxon>Bacillati</taxon>
        <taxon>Bacillota</taxon>
        <taxon>Clostridia</taxon>
        <taxon>Eubacteriales</taxon>
        <taxon>Clostridiaceae</taxon>
        <taxon>Proteiniclasticum</taxon>
    </lineage>
</organism>
<proteinExistence type="predicted"/>
<dbReference type="InterPro" id="IPR021147">
    <property type="entry name" value="DUF697"/>
</dbReference>
<evidence type="ECO:0000256" key="2">
    <source>
        <dbReference type="ARBA" id="ARBA00022692"/>
    </source>
</evidence>
<keyword evidence="4" id="KW-0472">Membrane</keyword>
<comment type="subcellular location">
    <subcellularLocation>
        <location evidence="1">Membrane</location>
        <topology evidence="1">Multi-pass membrane protein</topology>
    </subcellularLocation>
</comment>
<dbReference type="Pfam" id="PF05128">
    <property type="entry name" value="DUF697"/>
    <property type="match status" value="1"/>
</dbReference>
<dbReference type="CDD" id="cd00882">
    <property type="entry name" value="Ras_like_GTPase"/>
    <property type="match status" value="1"/>
</dbReference>
<dbReference type="EMBL" id="JAGSCS010000001">
    <property type="protein sequence ID" value="MBR0574752.1"/>
    <property type="molecule type" value="Genomic_DNA"/>
</dbReference>
<dbReference type="InterPro" id="IPR006073">
    <property type="entry name" value="GTP-bd"/>
</dbReference>
<dbReference type="Gene3D" id="3.40.50.300">
    <property type="entry name" value="P-loop containing nucleotide triphosphate hydrolases"/>
    <property type="match status" value="1"/>
</dbReference>
<dbReference type="Pfam" id="PF01926">
    <property type="entry name" value="MMR_HSR1"/>
    <property type="match status" value="1"/>
</dbReference>
<dbReference type="AlphaFoldDB" id="A0A941HQ32"/>
<dbReference type="GO" id="GO:0016020">
    <property type="term" value="C:membrane"/>
    <property type="evidence" value="ECO:0007669"/>
    <property type="project" value="UniProtKB-SubCell"/>
</dbReference>
<gene>
    <name evidence="7" type="ORF">KCG48_00215</name>
</gene>
<reference evidence="7" key="1">
    <citation type="submission" date="2021-04" db="EMBL/GenBank/DDBJ databases">
        <title>Proteiniclasticum sedimins sp. nov., an obligate anaerobic bacterium isolated from anaerobic sludge.</title>
        <authorList>
            <person name="Liu J."/>
        </authorList>
    </citation>
    <scope>NUCLEOTIDE SEQUENCE</scope>
    <source>
        <strain evidence="7">BAD-10</strain>
    </source>
</reference>
<dbReference type="InterPro" id="IPR027417">
    <property type="entry name" value="P-loop_NTPase"/>
</dbReference>
<dbReference type="Proteomes" id="UP000675379">
    <property type="component" value="Unassembled WGS sequence"/>
</dbReference>
<name>A0A941HQ32_9CLOT</name>
<protein>
    <submittedName>
        <fullName evidence="7">50S ribosome-binding GTPase</fullName>
    </submittedName>
</protein>
<keyword evidence="3" id="KW-1133">Transmembrane helix</keyword>
<sequence>MDVMDVVKEIVNKTEEEIKAMDPINILLIGKTGVGKSTLINNIFRENLAMTGVGRPVTEHLEKISKEGIPINLYDTRGLELDPAVQKAVRSEVDEELAQMAKYGAERDRIHLVWYCVNTGTNRLESFEEEWIRDLTAKLPVIVVLTQSLQQENMEQLKTYIGSRNLPIQGIVPVIASPYVIGGFSVPSFGLSELVDLTLRVIPENAERAFINAQKVDVLKKAEYAKKWAKGFIAETFMVGFTPIPFADAPILASSQIAMIAKITSIFGVSVNKAFITSVVSSAAGVSGAVYTGRTIVSNLLKLVPGAGTVVGGIISGGTAALITTALAYAYINVMVRVATAEYQALPMKNSEVMDLMRSELKKQIQRLEKEKKEPKNE</sequence>
<evidence type="ECO:0000313" key="8">
    <source>
        <dbReference type="Proteomes" id="UP000675379"/>
    </source>
</evidence>
<dbReference type="SUPFAM" id="SSF52540">
    <property type="entry name" value="P-loop containing nucleoside triphosphate hydrolases"/>
    <property type="match status" value="1"/>
</dbReference>
<keyword evidence="2" id="KW-0812">Transmembrane</keyword>
<keyword evidence="5" id="KW-0175">Coiled coil</keyword>
<evidence type="ECO:0000256" key="1">
    <source>
        <dbReference type="ARBA" id="ARBA00004141"/>
    </source>
</evidence>
<accession>A0A941HQ32</accession>
<evidence type="ECO:0000313" key="7">
    <source>
        <dbReference type="EMBL" id="MBR0574752.1"/>
    </source>
</evidence>
<comment type="caution">
    <text evidence="7">The sequence shown here is derived from an EMBL/GenBank/DDBJ whole genome shotgun (WGS) entry which is preliminary data.</text>
</comment>
<dbReference type="GO" id="GO:0005525">
    <property type="term" value="F:GTP binding"/>
    <property type="evidence" value="ECO:0007669"/>
    <property type="project" value="InterPro"/>
</dbReference>
<evidence type="ECO:0000256" key="4">
    <source>
        <dbReference type="ARBA" id="ARBA00023136"/>
    </source>
</evidence>
<evidence type="ECO:0000256" key="5">
    <source>
        <dbReference type="SAM" id="Coils"/>
    </source>
</evidence>
<evidence type="ECO:0000259" key="6">
    <source>
        <dbReference type="Pfam" id="PF01926"/>
    </source>
</evidence>
<feature type="coiled-coil region" evidence="5">
    <location>
        <begin position="351"/>
        <end position="378"/>
    </location>
</feature>
<evidence type="ECO:0000256" key="3">
    <source>
        <dbReference type="ARBA" id="ARBA00022989"/>
    </source>
</evidence>
<keyword evidence="8" id="KW-1185">Reference proteome</keyword>